<proteinExistence type="predicted"/>
<reference evidence="1" key="1">
    <citation type="submission" date="2023-03" db="EMBL/GenBank/DDBJ databases">
        <title>Actinorhabdospora filicis NBRC 111898.</title>
        <authorList>
            <person name="Ichikawa N."/>
            <person name="Sato H."/>
            <person name="Tonouchi N."/>
        </authorList>
    </citation>
    <scope>NUCLEOTIDE SEQUENCE</scope>
    <source>
        <strain evidence="1">NBRC 111898</strain>
    </source>
</reference>
<keyword evidence="2" id="KW-1185">Reference proteome</keyword>
<protein>
    <submittedName>
        <fullName evidence="1">Uncharacterized protein</fullName>
    </submittedName>
</protein>
<name>A0A9W6SRE0_9ACTN</name>
<gene>
    <name evidence="1" type="ORF">Afil01_56390</name>
</gene>
<sequence>MAEYAPEAIRWLAQQIQAKIPKAKLSGIVGDSAHTYGYHRARSKLPKSDYSVQLDEDRAGDADAASALDISFTASDMKTVTGRLLKSAKDQNDPRLNYCREFYGTLDGKTVSGWDTHFGNPATSDDSHLWHVHISFLRKYATDKTAMAAVLSVVVGENDPGDDDVSAKDIWTYDPNDLGQGGIANVPGREDFPANKTVQPAYALSDTWNNTRQIMAEQAVAKERETQILAALGELKTTLGDLSATLAKQLGPKLVTAVRSGIGDNLDDAQLTQAIEAAVRSVLGGLDGK</sequence>
<dbReference type="AlphaFoldDB" id="A0A9W6SRE0"/>
<evidence type="ECO:0000313" key="2">
    <source>
        <dbReference type="Proteomes" id="UP001165079"/>
    </source>
</evidence>
<dbReference type="RefSeq" id="WP_285666098.1">
    <property type="nucleotide sequence ID" value="NZ_BSTX01000004.1"/>
</dbReference>
<evidence type="ECO:0000313" key="1">
    <source>
        <dbReference type="EMBL" id="GLZ80832.1"/>
    </source>
</evidence>
<dbReference type="Proteomes" id="UP001165079">
    <property type="component" value="Unassembled WGS sequence"/>
</dbReference>
<dbReference type="EMBL" id="BSTX01000004">
    <property type="protein sequence ID" value="GLZ80832.1"/>
    <property type="molecule type" value="Genomic_DNA"/>
</dbReference>
<accession>A0A9W6SRE0</accession>
<comment type="caution">
    <text evidence="1">The sequence shown here is derived from an EMBL/GenBank/DDBJ whole genome shotgun (WGS) entry which is preliminary data.</text>
</comment>
<organism evidence="1 2">
    <name type="scientific">Actinorhabdospora filicis</name>
    <dbReference type="NCBI Taxonomy" id="1785913"/>
    <lineage>
        <taxon>Bacteria</taxon>
        <taxon>Bacillati</taxon>
        <taxon>Actinomycetota</taxon>
        <taxon>Actinomycetes</taxon>
        <taxon>Micromonosporales</taxon>
        <taxon>Micromonosporaceae</taxon>
        <taxon>Actinorhabdospora</taxon>
    </lineage>
</organism>